<dbReference type="Proteomes" id="UP000436825">
    <property type="component" value="Unassembled WGS sequence"/>
</dbReference>
<evidence type="ECO:0000256" key="1">
    <source>
        <dbReference type="SAM" id="MobiDB-lite"/>
    </source>
</evidence>
<dbReference type="AlphaFoldDB" id="A0A6I0SJP9"/>
<dbReference type="EMBL" id="WCRW01000002">
    <property type="protein sequence ID" value="KAB4458043.1"/>
    <property type="molecule type" value="Genomic_DNA"/>
</dbReference>
<gene>
    <name evidence="3" type="ORF">GAN59_02155</name>
    <name evidence="2" type="ORF">GAN75_02900</name>
</gene>
<organism evidence="2 4">
    <name type="scientific">Bacteroides thetaiotaomicron</name>
    <dbReference type="NCBI Taxonomy" id="818"/>
    <lineage>
        <taxon>Bacteria</taxon>
        <taxon>Pseudomonadati</taxon>
        <taxon>Bacteroidota</taxon>
        <taxon>Bacteroidia</taxon>
        <taxon>Bacteroidales</taxon>
        <taxon>Bacteroidaceae</taxon>
        <taxon>Bacteroides</taxon>
    </lineage>
</organism>
<evidence type="ECO:0000313" key="2">
    <source>
        <dbReference type="EMBL" id="KAB4458043.1"/>
    </source>
</evidence>
<evidence type="ECO:0000313" key="5">
    <source>
        <dbReference type="Proteomes" id="UP000488521"/>
    </source>
</evidence>
<dbReference type="RefSeq" id="WP_054959088.1">
    <property type="nucleotide sequence ID" value="NZ_BAABZI010000001.1"/>
</dbReference>
<reference evidence="4 5" key="1">
    <citation type="journal article" date="2019" name="Nat. Med.">
        <title>A library of human gut bacterial isolates paired with longitudinal multiomics data enables mechanistic microbiome research.</title>
        <authorList>
            <person name="Poyet M."/>
            <person name="Groussin M."/>
            <person name="Gibbons S.M."/>
            <person name="Avila-Pacheco J."/>
            <person name="Jiang X."/>
            <person name="Kearney S.M."/>
            <person name="Perrotta A.R."/>
            <person name="Berdy B."/>
            <person name="Zhao S."/>
            <person name="Lieberman T.D."/>
            <person name="Swanson P.K."/>
            <person name="Smith M."/>
            <person name="Roesemann S."/>
            <person name="Alexander J.E."/>
            <person name="Rich S.A."/>
            <person name="Livny J."/>
            <person name="Vlamakis H."/>
            <person name="Clish C."/>
            <person name="Bullock K."/>
            <person name="Deik A."/>
            <person name="Scott J."/>
            <person name="Pierce K.A."/>
            <person name="Xavier R.J."/>
            <person name="Alm E.J."/>
        </authorList>
    </citation>
    <scope>NUCLEOTIDE SEQUENCE [LARGE SCALE GENOMIC DNA]</scope>
    <source>
        <strain evidence="3 5">BIOML-A156</strain>
        <strain evidence="2 4">BIOML-A160</strain>
    </source>
</reference>
<name>A0A6I0SJP9_BACT4</name>
<comment type="caution">
    <text evidence="2">The sequence shown here is derived from an EMBL/GenBank/DDBJ whole genome shotgun (WGS) entry which is preliminary data.</text>
</comment>
<dbReference type="EMBL" id="WCRS01000002">
    <property type="protein sequence ID" value="KAB4477757.1"/>
    <property type="molecule type" value="Genomic_DNA"/>
</dbReference>
<accession>A0A6I0SJP9</accession>
<dbReference type="Pfam" id="PF11655">
    <property type="entry name" value="DUF2589"/>
    <property type="match status" value="1"/>
</dbReference>
<dbReference type="InterPro" id="IPR024510">
    <property type="entry name" value="DUF2589"/>
</dbReference>
<evidence type="ECO:0000313" key="4">
    <source>
        <dbReference type="Proteomes" id="UP000436825"/>
    </source>
</evidence>
<proteinExistence type="predicted"/>
<dbReference type="Proteomes" id="UP000488521">
    <property type="component" value="Unassembled WGS sequence"/>
</dbReference>
<sequence>MAEDSKQEHSLDKNSSKKIEKHEISTPFLGLVPIPSLLIDRVDIDFQMEATESSSASDKDYDENKEVSE</sequence>
<feature type="compositionally biased region" description="Basic and acidic residues" evidence="1">
    <location>
        <begin position="57"/>
        <end position="69"/>
    </location>
</feature>
<evidence type="ECO:0000313" key="3">
    <source>
        <dbReference type="EMBL" id="KAB4477757.1"/>
    </source>
</evidence>
<feature type="region of interest" description="Disordered" evidence="1">
    <location>
        <begin position="50"/>
        <end position="69"/>
    </location>
</feature>
<protein>
    <submittedName>
        <fullName evidence="2">DUF2589 domain-containing protein</fullName>
    </submittedName>
</protein>